<comment type="caution">
    <text evidence="3">The sequence shown here is derived from an EMBL/GenBank/DDBJ whole genome shotgun (WGS) entry which is preliminary data.</text>
</comment>
<name>A0A9P4PYR3_9PLEO</name>
<keyword evidence="4" id="KW-1185">Reference proteome</keyword>
<dbReference type="InterPro" id="IPR011333">
    <property type="entry name" value="SKP1/BTB/POZ_sf"/>
</dbReference>
<dbReference type="PANTHER" id="PTHR14499">
    <property type="entry name" value="POTASSIUM CHANNEL TETRAMERIZATION DOMAIN-CONTAINING"/>
    <property type="match status" value="1"/>
</dbReference>
<protein>
    <recommendedName>
        <fullName evidence="2">Potassium channel tetramerisation-type BTB domain-containing protein</fullName>
    </recommendedName>
</protein>
<evidence type="ECO:0000313" key="3">
    <source>
        <dbReference type="EMBL" id="KAF2451319.1"/>
    </source>
</evidence>
<reference evidence="3" key="1">
    <citation type="journal article" date="2020" name="Stud. Mycol.">
        <title>101 Dothideomycetes genomes: a test case for predicting lifestyles and emergence of pathogens.</title>
        <authorList>
            <person name="Haridas S."/>
            <person name="Albert R."/>
            <person name="Binder M."/>
            <person name="Bloem J."/>
            <person name="Labutti K."/>
            <person name="Salamov A."/>
            <person name="Andreopoulos B."/>
            <person name="Baker S."/>
            <person name="Barry K."/>
            <person name="Bills G."/>
            <person name="Bluhm B."/>
            <person name="Cannon C."/>
            <person name="Castanera R."/>
            <person name="Culley D."/>
            <person name="Daum C."/>
            <person name="Ezra D."/>
            <person name="Gonzalez J."/>
            <person name="Henrissat B."/>
            <person name="Kuo A."/>
            <person name="Liang C."/>
            <person name="Lipzen A."/>
            <person name="Lutzoni F."/>
            <person name="Magnuson J."/>
            <person name="Mondo S."/>
            <person name="Nolan M."/>
            <person name="Ohm R."/>
            <person name="Pangilinan J."/>
            <person name="Park H.-J."/>
            <person name="Ramirez L."/>
            <person name="Alfaro M."/>
            <person name="Sun H."/>
            <person name="Tritt A."/>
            <person name="Yoshinaga Y."/>
            <person name="Zwiers L.-H."/>
            <person name="Turgeon B."/>
            <person name="Goodwin S."/>
            <person name="Spatafora J."/>
            <person name="Crous P."/>
            <person name="Grigoriev I."/>
        </authorList>
    </citation>
    <scope>NUCLEOTIDE SEQUENCE</scope>
    <source>
        <strain evidence="3">CBS 690.94</strain>
    </source>
</reference>
<dbReference type="SUPFAM" id="SSF54695">
    <property type="entry name" value="POZ domain"/>
    <property type="match status" value="1"/>
</dbReference>
<dbReference type="OrthoDB" id="2414723at2759"/>
<organism evidence="3 4">
    <name type="scientific">Karstenula rhodostoma CBS 690.94</name>
    <dbReference type="NCBI Taxonomy" id="1392251"/>
    <lineage>
        <taxon>Eukaryota</taxon>
        <taxon>Fungi</taxon>
        <taxon>Dikarya</taxon>
        <taxon>Ascomycota</taxon>
        <taxon>Pezizomycotina</taxon>
        <taxon>Dothideomycetes</taxon>
        <taxon>Pleosporomycetidae</taxon>
        <taxon>Pleosporales</taxon>
        <taxon>Massarineae</taxon>
        <taxon>Didymosphaeriaceae</taxon>
        <taxon>Karstenula</taxon>
    </lineage>
</organism>
<feature type="domain" description="Potassium channel tetramerisation-type BTB" evidence="2">
    <location>
        <begin position="37"/>
        <end position="95"/>
    </location>
</feature>
<dbReference type="InterPro" id="IPR003131">
    <property type="entry name" value="T1-type_BTB"/>
</dbReference>
<dbReference type="GO" id="GO:0051260">
    <property type="term" value="P:protein homooligomerization"/>
    <property type="evidence" value="ECO:0007669"/>
    <property type="project" value="InterPro"/>
</dbReference>
<dbReference type="EMBL" id="MU001492">
    <property type="protein sequence ID" value="KAF2451319.1"/>
    <property type="molecule type" value="Genomic_DNA"/>
</dbReference>
<evidence type="ECO:0000313" key="4">
    <source>
        <dbReference type="Proteomes" id="UP000799764"/>
    </source>
</evidence>
<dbReference type="Gene3D" id="3.30.710.10">
    <property type="entry name" value="Potassium Channel Kv1.1, Chain A"/>
    <property type="match status" value="1"/>
</dbReference>
<evidence type="ECO:0000259" key="2">
    <source>
        <dbReference type="Pfam" id="PF02214"/>
    </source>
</evidence>
<dbReference type="PANTHER" id="PTHR14499:SF136">
    <property type="entry name" value="GH08630P"/>
    <property type="match status" value="1"/>
</dbReference>
<dbReference type="Pfam" id="PF02214">
    <property type="entry name" value="BTB_2"/>
    <property type="match status" value="1"/>
</dbReference>
<gene>
    <name evidence="3" type="ORF">P171DRAFT_492610</name>
</gene>
<evidence type="ECO:0000256" key="1">
    <source>
        <dbReference type="SAM" id="MobiDB-lite"/>
    </source>
</evidence>
<dbReference type="AlphaFoldDB" id="A0A9P4PYR3"/>
<feature type="region of interest" description="Disordered" evidence="1">
    <location>
        <begin position="1"/>
        <end position="27"/>
    </location>
</feature>
<feature type="compositionally biased region" description="Polar residues" evidence="1">
    <location>
        <begin position="14"/>
        <end position="24"/>
    </location>
</feature>
<accession>A0A9P4PYR3</accession>
<sequence>MGSEENEGDVKPGSSISPIDSDQPTGIIADDSESRIITLNVGGRHFRVYKSTLEDGHFFRSYLDPRFGSPRDKDGTFFIDSNPEIFSHVLRYLRSPSVYPLFWTKAKGLDHDLYNRLEEAAIFFRIPKLESWLNAKKYLKAVSVHSSVHIARLDAFPDYKSQDDLEVSGDVEIERKITQREGRVYLCPLNIPKHRGKQYKCDSWCFGAQGNKPPEYEDETYTEVLTTYTRHIVNTAVLMG</sequence>
<proteinExistence type="predicted"/>
<dbReference type="CDD" id="cd18316">
    <property type="entry name" value="BTB_POZ_KCTD-like"/>
    <property type="match status" value="1"/>
</dbReference>
<dbReference type="Proteomes" id="UP000799764">
    <property type="component" value="Unassembled WGS sequence"/>
</dbReference>